<evidence type="ECO:0000256" key="8">
    <source>
        <dbReference type="ARBA" id="ARBA00025737"/>
    </source>
</evidence>
<name>A0A409YNW3_9AGAR</name>
<keyword evidence="4" id="KW-0479">Metal-binding</keyword>
<dbReference type="GO" id="GO:0005829">
    <property type="term" value="C:cytosol"/>
    <property type="evidence" value="ECO:0007669"/>
    <property type="project" value="TreeGrafter"/>
</dbReference>
<protein>
    <recommendedName>
        <fullName evidence="13">Dyp-type peroxidase</fullName>
    </recommendedName>
</protein>
<evidence type="ECO:0000259" key="10">
    <source>
        <dbReference type="Pfam" id="PF21105"/>
    </source>
</evidence>
<reference evidence="11 12" key="1">
    <citation type="journal article" date="2018" name="Evol. Lett.">
        <title>Horizontal gene cluster transfer increased hallucinogenic mushroom diversity.</title>
        <authorList>
            <person name="Reynolds H.T."/>
            <person name="Vijayakumar V."/>
            <person name="Gluck-Thaler E."/>
            <person name="Korotkin H.B."/>
            <person name="Matheny P.B."/>
            <person name="Slot J.C."/>
        </authorList>
    </citation>
    <scope>NUCLEOTIDE SEQUENCE [LARGE SCALE GENOMIC DNA]</scope>
    <source>
        <strain evidence="11 12">2629</strain>
    </source>
</reference>
<dbReference type="Proteomes" id="UP000284842">
    <property type="component" value="Unassembled WGS sequence"/>
</dbReference>
<keyword evidence="5" id="KW-0732">Signal</keyword>
<dbReference type="InterPro" id="IPR049509">
    <property type="entry name" value="DyP_N"/>
</dbReference>
<dbReference type="EMBL" id="NHTK01000905">
    <property type="protein sequence ID" value="PPR04666.1"/>
    <property type="molecule type" value="Genomic_DNA"/>
</dbReference>
<proteinExistence type="inferred from homology"/>
<evidence type="ECO:0008006" key="13">
    <source>
        <dbReference type="Google" id="ProtNLM"/>
    </source>
</evidence>
<accession>A0A409YNW3</accession>
<dbReference type="InterPro" id="IPR048328">
    <property type="entry name" value="Dyp_perox_C"/>
</dbReference>
<dbReference type="PROSITE" id="PS51404">
    <property type="entry name" value="DYP_PEROXIDASE"/>
    <property type="match status" value="1"/>
</dbReference>
<evidence type="ECO:0000259" key="9">
    <source>
        <dbReference type="Pfam" id="PF20628"/>
    </source>
</evidence>
<comment type="cofactor">
    <cofactor evidence="1">
        <name>heme b</name>
        <dbReference type="ChEBI" id="CHEBI:60344"/>
    </cofactor>
</comment>
<feature type="domain" description="DyP dimeric alpha+beta barrel" evidence="10">
    <location>
        <begin position="15"/>
        <end position="192"/>
    </location>
</feature>
<dbReference type="InterPro" id="IPR011008">
    <property type="entry name" value="Dimeric_a/b-barrel"/>
</dbReference>
<evidence type="ECO:0000256" key="1">
    <source>
        <dbReference type="ARBA" id="ARBA00001970"/>
    </source>
</evidence>
<evidence type="ECO:0000256" key="3">
    <source>
        <dbReference type="ARBA" id="ARBA00022617"/>
    </source>
</evidence>
<keyword evidence="12" id="KW-1185">Reference proteome</keyword>
<evidence type="ECO:0000313" key="12">
    <source>
        <dbReference type="Proteomes" id="UP000284842"/>
    </source>
</evidence>
<dbReference type="Pfam" id="PF20628">
    <property type="entry name" value="Dyp_perox_C"/>
    <property type="match status" value="1"/>
</dbReference>
<comment type="similarity">
    <text evidence="8">Belongs to the DyP-type peroxidase family.</text>
</comment>
<dbReference type="PANTHER" id="PTHR30521:SF4">
    <property type="entry name" value="DEFERROCHELATASE"/>
    <property type="match status" value="1"/>
</dbReference>
<dbReference type="PANTHER" id="PTHR30521">
    <property type="entry name" value="DEFERROCHELATASE/PEROXIDASE"/>
    <property type="match status" value="1"/>
</dbReference>
<comment type="caution">
    <text evidence="11">The sequence shown here is derived from an EMBL/GenBank/DDBJ whole genome shotgun (WGS) entry which is preliminary data.</text>
</comment>
<dbReference type="InParanoid" id="A0A409YNW3"/>
<dbReference type="GO" id="GO:0046872">
    <property type="term" value="F:metal ion binding"/>
    <property type="evidence" value="ECO:0007669"/>
    <property type="project" value="UniProtKB-KW"/>
</dbReference>
<evidence type="ECO:0000256" key="5">
    <source>
        <dbReference type="ARBA" id="ARBA00022729"/>
    </source>
</evidence>
<dbReference type="OrthoDB" id="3207336at2759"/>
<keyword evidence="3" id="KW-0349">Heme</keyword>
<dbReference type="Pfam" id="PF21105">
    <property type="entry name" value="DyP_N"/>
    <property type="match status" value="1"/>
</dbReference>
<organism evidence="11 12">
    <name type="scientific">Panaeolus cyanescens</name>
    <dbReference type="NCBI Taxonomy" id="181874"/>
    <lineage>
        <taxon>Eukaryota</taxon>
        <taxon>Fungi</taxon>
        <taxon>Dikarya</taxon>
        <taxon>Basidiomycota</taxon>
        <taxon>Agaricomycotina</taxon>
        <taxon>Agaricomycetes</taxon>
        <taxon>Agaricomycetidae</taxon>
        <taxon>Agaricales</taxon>
        <taxon>Agaricineae</taxon>
        <taxon>Galeropsidaceae</taxon>
        <taxon>Panaeolus</taxon>
    </lineage>
</organism>
<gene>
    <name evidence="11" type="ORF">CVT24_011883</name>
</gene>
<dbReference type="InterPro" id="IPR006314">
    <property type="entry name" value="Dyp_peroxidase"/>
</dbReference>
<keyword evidence="7" id="KW-0408">Iron</keyword>
<evidence type="ECO:0000256" key="6">
    <source>
        <dbReference type="ARBA" id="ARBA00023002"/>
    </source>
</evidence>
<evidence type="ECO:0000256" key="4">
    <source>
        <dbReference type="ARBA" id="ARBA00022723"/>
    </source>
</evidence>
<dbReference type="GO" id="GO:0004601">
    <property type="term" value="F:peroxidase activity"/>
    <property type="evidence" value="ECO:0007669"/>
    <property type="project" value="UniProtKB-KW"/>
</dbReference>
<feature type="domain" description="Dyp-type peroxidase C-terminal" evidence="9">
    <location>
        <begin position="202"/>
        <end position="417"/>
    </location>
</feature>
<sequence length="491" mass="54395">MTSTGPAVDKLDLKNIQGDILSGLPKKTEFYYFFNITDGPEFRKDLCDLVPLITTVDQVLKDRKRIDDHKKQKLPGLVPLTGVNISFSHLGFVKLKINDDTLSANPASRTDAFTVGQKKDAVTTLGDPARPDGQPDWDDSFLKNEIHGLFIISGESIESIEKKKREVNKIFGVGSEKASIKEIKTIKGDVRPGDLHAHEHFGFLDGISNPVIKGFDKDVNPGPPVVDPGVIVTGHTGDEAKDRRQDWAKDGSFLAFRWLDQLVPEFDKYLVDNALKEDGNGQTLTPEQGAELLGARMVGRWKSGAPIDLVPFKDDPQLAKDPKRNNNFHYADEINSQLRCPFAAHVRKTNPRNDLEGRPNGVSIPVAPNRIMRRGIQFGKEVTKEEKESATTKLPRGLLFACYQTNLEKGFQFIQQSKVSFGHADSRTSKAHDNHIRLDPIVGQGNRVMSGLDPLDPKKELSMPAFVVPRGGEYFFTPSLKGLKNTIAVAA</sequence>
<evidence type="ECO:0000313" key="11">
    <source>
        <dbReference type="EMBL" id="PPR04666.1"/>
    </source>
</evidence>
<evidence type="ECO:0000256" key="2">
    <source>
        <dbReference type="ARBA" id="ARBA00022559"/>
    </source>
</evidence>
<evidence type="ECO:0000256" key="7">
    <source>
        <dbReference type="ARBA" id="ARBA00023004"/>
    </source>
</evidence>
<keyword evidence="2" id="KW-0575">Peroxidase</keyword>
<dbReference type="GO" id="GO:0020037">
    <property type="term" value="F:heme binding"/>
    <property type="evidence" value="ECO:0007669"/>
    <property type="project" value="InterPro"/>
</dbReference>
<dbReference type="SUPFAM" id="SSF54909">
    <property type="entry name" value="Dimeric alpha+beta barrel"/>
    <property type="match status" value="1"/>
</dbReference>
<keyword evidence="6" id="KW-0560">Oxidoreductase</keyword>
<dbReference type="STRING" id="181874.A0A409YNW3"/>
<dbReference type="NCBIfam" id="TIGR01413">
    <property type="entry name" value="Dyp_perox_fam"/>
    <property type="match status" value="1"/>
</dbReference>
<dbReference type="AlphaFoldDB" id="A0A409YNW3"/>